<dbReference type="GO" id="GO:0016020">
    <property type="term" value="C:membrane"/>
    <property type="evidence" value="ECO:0007669"/>
    <property type="project" value="UniProtKB-SubCell"/>
</dbReference>
<keyword evidence="5" id="KW-1185">Reference proteome</keyword>
<proteinExistence type="inferred from homology"/>
<evidence type="ECO:0000256" key="1">
    <source>
        <dbReference type="ARBA" id="ARBA00022692"/>
    </source>
</evidence>
<dbReference type="PANTHER" id="PTHR12483:SF43">
    <property type="entry name" value="COPPER TRANSPORT PROTEIN"/>
    <property type="match status" value="1"/>
</dbReference>
<dbReference type="PANTHER" id="PTHR12483">
    <property type="entry name" value="SOLUTE CARRIER FAMILY 31 COPPER TRANSPORTERS"/>
    <property type="match status" value="1"/>
</dbReference>
<protein>
    <recommendedName>
        <fullName evidence="4">Copper transport protein</fullName>
    </recommendedName>
</protein>
<keyword evidence="4" id="KW-0186">Copper</keyword>
<accession>A0A0N4ZYB2</accession>
<dbReference type="AlphaFoldDB" id="A0A0N4ZYB2"/>
<feature type="transmembrane region" description="Helical" evidence="4">
    <location>
        <begin position="32"/>
        <end position="52"/>
    </location>
</feature>
<name>A0A0N4ZYB2_PARTI</name>
<sequence>MMDKGNHPMMEMFFHFRLKEVILFEEWTPLNIISYVFSCIAIFAFAFLFELIRSYRMIIIKKENSMKGCCKADVYNSNNGISQLPNEEPPECDCSIEEKIRNTSNYHEYSTFPFNFKVLSSKYHYYQTILYFVQMFWAYSLMLICMTYNVPYVLSVILGHSFAYFILSPFTDFEMEEKVGDCCN</sequence>
<keyword evidence="4" id="KW-0813">Transport</keyword>
<dbReference type="GO" id="GO:0005375">
    <property type="term" value="F:copper ion transmembrane transporter activity"/>
    <property type="evidence" value="ECO:0007669"/>
    <property type="project" value="UniProtKB-UniRule"/>
</dbReference>
<organism evidence="5 6">
    <name type="scientific">Parastrongyloides trichosuri</name>
    <name type="common">Possum-specific nematode worm</name>
    <dbReference type="NCBI Taxonomy" id="131310"/>
    <lineage>
        <taxon>Eukaryota</taxon>
        <taxon>Metazoa</taxon>
        <taxon>Ecdysozoa</taxon>
        <taxon>Nematoda</taxon>
        <taxon>Chromadorea</taxon>
        <taxon>Rhabditida</taxon>
        <taxon>Tylenchina</taxon>
        <taxon>Panagrolaimomorpha</taxon>
        <taxon>Strongyloidoidea</taxon>
        <taxon>Strongyloididae</taxon>
        <taxon>Parastrongyloides</taxon>
    </lineage>
</organism>
<keyword evidence="3 4" id="KW-0472">Membrane</keyword>
<evidence type="ECO:0000313" key="5">
    <source>
        <dbReference type="Proteomes" id="UP000038045"/>
    </source>
</evidence>
<comment type="similarity">
    <text evidence="4">Belongs to the copper transporter (Ctr) (TC 1.A.56) family. SLC31A subfamily.</text>
</comment>
<dbReference type="InterPro" id="IPR007274">
    <property type="entry name" value="Cop_transporter"/>
</dbReference>
<evidence type="ECO:0000256" key="2">
    <source>
        <dbReference type="ARBA" id="ARBA00022989"/>
    </source>
</evidence>
<evidence type="ECO:0000313" key="6">
    <source>
        <dbReference type="WBParaSite" id="PTRK_0001378400.1"/>
    </source>
</evidence>
<keyword evidence="4" id="KW-0187">Copper transport</keyword>
<evidence type="ECO:0000256" key="3">
    <source>
        <dbReference type="ARBA" id="ARBA00023136"/>
    </source>
</evidence>
<dbReference type="Pfam" id="PF04145">
    <property type="entry name" value="Ctr"/>
    <property type="match status" value="1"/>
</dbReference>
<evidence type="ECO:0000256" key="4">
    <source>
        <dbReference type="RuleBase" id="RU367022"/>
    </source>
</evidence>
<dbReference type="Proteomes" id="UP000038045">
    <property type="component" value="Unplaced"/>
</dbReference>
<keyword evidence="2 4" id="KW-1133">Transmembrane helix</keyword>
<keyword evidence="4" id="KW-0406">Ion transport</keyword>
<dbReference type="WBParaSite" id="PTRK_0001378400.1">
    <property type="protein sequence ID" value="PTRK_0001378400.1"/>
    <property type="gene ID" value="PTRK_0001378400"/>
</dbReference>
<reference evidence="6" key="1">
    <citation type="submission" date="2017-02" db="UniProtKB">
        <authorList>
            <consortium name="WormBaseParasite"/>
        </authorList>
    </citation>
    <scope>IDENTIFICATION</scope>
</reference>
<comment type="subcellular location">
    <subcellularLocation>
        <location evidence="4">Membrane</location>
        <topology evidence="4">Multi-pass membrane protein</topology>
    </subcellularLocation>
</comment>
<keyword evidence="1 4" id="KW-0812">Transmembrane</keyword>